<dbReference type="AlphaFoldDB" id="A0A2V4S6E2"/>
<sequence length="61" mass="6779">MVHSRGWDMPCRAQDTPVAAKVTAGMGSPHTGRHGLRERVNRENSIFHRVSGGFSGRFFPQ</sequence>
<dbReference type="EMBL" id="NKUB01000002">
    <property type="protein sequence ID" value="PYD70724.1"/>
    <property type="molecule type" value="Genomic_DNA"/>
</dbReference>
<name>A0A2V4S6E2_9PROT</name>
<evidence type="ECO:0000313" key="2">
    <source>
        <dbReference type="Proteomes" id="UP000247371"/>
    </source>
</evidence>
<accession>A0A2V4S6E2</accession>
<comment type="caution">
    <text evidence="1">The sequence shown here is derived from an EMBL/GenBank/DDBJ whole genome shotgun (WGS) entry which is preliminary data.</text>
</comment>
<evidence type="ECO:0000313" key="1">
    <source>
        <dbReference type="EMBL" id="PYD70724.1"/>
    </source>
</evidence>
<proteinExistence type="predicted"/>
<reference evidence="1 2" key="1">
    <citation type="submission" date="2017-07" db="EMBL/GenBank/DDBJ databases">
        <title>A draft genome sequence of Komagataeibacter swingsii LMG 22125.</title>
        <authorList>
            <person name="Skraban J."/>
            <person name="Cleenwerck I."/>
            <person name="Vandamme P."/>
            <person name="Trcek J."/>
        </authorList>
    </citation>
    <scope>NUCLEOTIDE SEQUENCE [LARGE SCALE GENOMIC DNA]</scope>
    <source>
        <strain evidence="1 2">LMG 22125</strain>
    </source>
</reference>
<keyword evidence="2" id="KW-1185">Reference proteome</keyword>
<protein>
    <submittedName>
        <fullName evidence="1">Uncharacterized protein</fullName>
    </submittedName>
</protein>
<gene>
    <name evidence="1" type="ORF">CFR76_01910</name>
</gene>
<organism evidence="1 2">
    <name type="scientific">Komagataeibacter swingsii</name>
    <dbReference type="NCBI Taxonomy" id="215220"/>
    <lineage>
        <taxon>Bacteria</taxon>
        <taxon>Pseudomonadati</taxon>
        <taxon>Pseudomonadota</taxon>
        <taxon>Alphaproteobacteria</taxon>
        <taxon>Acetobacterales</taxon>
        <taxon>Acetobacteraceae</taxon>
        <taxon>Komagataeibacter</taxon>
    </lineage>
</organism>
<dbReference type="Proteomes" id="UP000247371">
    <property type="component" value="Unassembled WGS sequence"/>
</dbReference>